<accession>A0A0F9TX44</accession>
<evidence type="ECO:0000256" key="1">
    <source>
        <dbReference type="ARBA" id="ARBA00004651"/>
    </source>
</evidence>
<comment type="similarity">
    <text evidence="2">Belongs to the ExbB/TolQ family.</text>
</comment>
<dbReference type="GO" id="GO:0017038">
    <property type="term" value="P:protein import"/>
    <property type="evidence" value="ECO:0007669"/>
    <property type="project" value="TreeGrafter"/>
</dbReference>
<protein>
    <recommendedName>
        <fullName evidence="8">MotA/TolQ/ExbB proton channel domain-containing protein</fullName>
    </recommendedName>
</protein>
<evidence type="ECO:0000256" key="3">
    <source>
        <dbReference type="ARBA" id="ARBA00022475"/>
    </source>
</evidence>
<comment type="caution">
    <text evidence="9">The sequence shown here is derived from an EMBL/GenBank/DDBJ whole genome shotgun (WGS) entry which is preliminary data.</text>
</comment>
<keyword evidence="3" id="KW-1003">Cell membrane</keyword>
<evidence type="ECO:0000313" key="9">
    <source>
        <dbReference type="EMBL" id="KKN45973.1"/>
    </source>
</evidence>
<dbReference type="AlphaFoldDB" id="A0A0F9TX44"/>
<feature type="transmembrane region" description="Helical" evidence="7">
    <location>
        <begin position="271"/>
        <end position="297"/>
    </location>
</feature>
<organism evidence="9">
    <name type="scientific">marine sediment metagenome</name>
    <dbReference type="NCBI Taxonomy" id="412755"/>
    <lineage>
        <taxon>unclassified sequences</taxon>
        <taxon>metagenomes</taxon>
        <taxon>ecological metagenomes</taxon>
    </lineage>
</organism>
<keyword evidence="5 7" id="KW-1133">Transmembrane helix</keyword>
<keyword evidence="4 7" id="KW-0812">Transmembrane</keyword>
<evidence type="ECO:0000259" key="8">
    <source>
        <dbReference type="Pfam" id="PF01618"/>
    </source>
</evidence>
<reference evidence="9" key="1">
    <citation type="journal article" date="2015" name="Nature">
        <title>Complex archaea that bridge the gap between prokaryotes and eukaryotes.</title>
        <authorList>
            <person name="Spang A."/>
            <person name="Saw J.H."/>
            <person name="Jorgensen S.L."/>
            <person name="Zaremba-Niedzwiedzka K."/>
            <person name="Martijn J."/>
            <person name="Lind A.E."/>
            <person name="van Eijk R."/>
            <person name="Schleper C."/>
            <person name="Guy L."/>
            <person name="Ettema T.J."/>
        </authorList>
    </citation>
    <scope>NUCLEOTIDE SEQUENCE</scope>
</reference>
<feature type="transmembrane region" description="Helical" evidence="7">
    <location>
        <begin position="395"/>
        <end position="416"/>
    </location>
</feature>
<dbReference type="InterPro" id="IPR002898">
    <property type="entry name" value="MotA_ExbB_proton_chnl"/>
</dbReference>
<feature type="transmembrane region" description="Helical" evidence="7">
    <location>
        <begin position="352"/>
        <end position="375"/>
    </location>
</feature>
<proteinExistence type="inferred from homology"/>
<dbReference type="Pfam" id="PF01618">
    <property type="entry name" value="MotA_ExbB"/>
    <property type="match status" value="1"/>
</dbReference>
<dbReference type="PANTHER" id="PTHR30625">
    <property type="entry name" value="PROTEIN TOLQ"/>
    <property type="match status" value="1"/>
</dbReference>
<feature type="domain" description="MotA/TolQ/ExbB proton channel" evidence="8">
    <location>
        <begin position="325"/>
        <end position="432"/>
    </location>
</feature>
<evidence type="ECO:0000256" key="5">
    <source>
        <dbReference type="ARBA" id="ARBA00022989"/>
    </source>
</evidence>
<dbReference type="GO" id="GO:0005886">
    <property type="term" value="C:plasma membrane"/>
    <property type="evidence" value="ECO:0007669"/>
    <property type="project" value="UniProtKB-SubCell"/>
</dbReference>
<gene>
    <name evidence="9" type="ORF">LCGC14_0677620</name>
</gene>
<dbReference type="PIRSF" id="PIRSF037714">
    <property type="entry name" value="TolR"/>
    <property type="match status" value="1"/>
</dbReference>
<dbReference type="InterPro" id="IPR017270">
    <property type="entry name" value="MotA/TolQ/ExbB-rel"/>
</dbReference>
<sequence>MRFIISTLLLGALLSPSIQAADKPTNLDALLEQVKREGVLDQQQNKLREADFISARDDQAKLLVEAKAQLASEQQRSESLNLSFQEHEKSLAEKEDLLQEKSGSLGELFGTVRQISNDSRSIIETSMVSAEKPDRVKFLTTMAERKQQPTIDELRTLWLMLQEEMTESGKMSQFKTSIITAEGKMEERNVTRVGVFTAFSDGKFLRYLPETASLVELGRQPVDRLRSLITDFESTTDGSLMPVVVDPTRGAIMALLVQAPDLEERIEQGGWIGFIILGLGAIGLLLAIQRFIFLGIAGRGIAKQQKQATPNLKNPLGRILSVYSEGMQDIETLALKLDEAILREIPKIERGLITLAMLAAIAPMLGLLGTVSGMIETFQSITLFGTGDPKLMSGGISQALVTTELGLAVAIPLLLIHSAISSKSNRLVQILDEESAAIVARNAERVNGSAS</sequence>
<dbReference type="PANTHER" id="PTHR30625:SF11">
    <property type="entry name" value="MOTA_TOLQ_EXBB PROTON CHANNEL DOMAIN-CONTAINING PROTEIN"/>
    <property type="match status" value="1"/>
</dbReference>
<keyword evidence="6 7" id="KW-0472">Membrane</keyword>
<name>A0A0F9TX44_9ZZZZ</name>
<dbReference type="InterPro" id="IPR050790">
    <property type="entry name" value="ExbB/TolQ_transport"/>
</dbReference>
<evidence type="ECO:0000256" key="6">
    <source>
        <dbReference type="ARBA" id="ARBA00023136"/>
    </source>
</evidence>
<evidence type="ECO:0000256" key="4">
    <source>
        <dbReference type="ARBA" id="ARBA00022692"/>
    </source>
</evidence>
<evidence type="ECO:0000256" key="7">
    <source>
        <dbReference type="SAM" id="Phobius"/>
    </source>
</evidence>
<comment type="subcellular location">
    <subcellularLocation>
        <location evidence="1">Cell membrane</location>
        <topology evidence="1">Multi-pass membrane protein</topology>
    </subcellularLocation>
</comment>
<dbReference type="EMBL" id="LAZR01001355">
    <property type="protein sequence ID" value="KKN45973.1"/>
    <property type="molecule type" value="Genomic_DNA"/>
</dbReference>
<evidence type="ECO:0000256" key="2">
    <source>
        <dbReference type="ARBA" id="ARBA00010442"/>
    </source>
</evidence>